<proteinExistence type="predicted"/>
<reference evidence="1 2" key="1">
    <citation type="submission" date="2012-05" db="EMBL/GenBank/DDBJ databases">
        <authorList>
            <person name="Weinstock G."/>
            <person name="Sodergren E."/>
            <person name="Lobos E.A."/>
            <person name="Fulton L."/>
            <person name="Fulton R."/>
            <person name="Courtney L."/>
            <person name="Fronick C."/>
            <person name="O'Laughlin M."/>
            <person name="Godfrey J."/>
            <person name="Wilson R.M."/>
            <person name="Miner T."/>
            <person name="Farmer C."/>
            <person name="Delehaunty K."/>
            <person name="Cordes M."/>
            <person name="Minx P."/>
            <person name="Tomlinson C."/>
            <person name="Chen J."/>
            <person name="Wollam A."/>
            <person name="Pepin K.H."/>
            <person name="Bhonagiri V."/>
            <person name="Zhang X."/>
            <person name="Suruliraj S."/>
            <person name="Warren W."/>
            <person name="Mitreva M."/>
            <person name="Mardis E.R."/>
            <person name="Wilson R.K."/>
        </authorList>
    </citation>
    <scope>NUCLEOTIDE SEQUENCE [LARGE SCALE GENOMIC DNA]</scope>
    <source>
        <strain evidence="1 2">F0055</strain>
    </source>
</reference>
<gene>
    <name evidence="1" type="ORF">HMPREF9151_00020</name>
</gene>
<evidence type="ECO:0000313" key="2">
    <source>
        <dbReference type="Proteomes" id="UP000010433"/>
    </source>
</evidence>
<sequence length="70" mass="8247">MTPYKNSLHPYEIPIEGVFVCYFSSCAFCHSQNEDLWFLCSFLFRLFSAHERKERAADIPPVKYAVVYSF</sequence>
<name>L1NM10_9BACT</name>
<protein>
    <submittedName>
        <fullName evidence="1">Uncharacterized protein</fullName>
    </submittedName>
</protein>
<dbReference type="Proteomes" id="UP000010433">
    <property type="component" value="Unassembled WGS sequence"/>
</dbReference>
<keyword evidence="2" id="KW-1185">Reference proteome</keyword>
<evidence type="ECO:0000313" key="1">
    <source>
        <dbReference type="EMBL" id="EKY04366.1"/>
    </source>
</evidence>
<dbReference type="STRING" id="1127699.HMPREF9151_00020"/>
<dbReference type="AlphaFoldDB" id="L1NM10"/>
<comment type="caution">
    <text evidence="1">The sequence shown here is derived from an EMBL/GenBank/DDBJ whole genome shotgun (WGS) entry which is preliminary data.</text>
</comment>
<organism evidence="1 2">
    <name type="scientific">Hoylesella saccharolytica F0055</name>
    <dbReference type="NCBI Taxonomy" id="1127699"/>
    <lineage>
        <taxon>Bacteria</taxon>
        <taxon>Pseudomonadati</taxon>
        <taxon>Bacteroidota</taxon>
        <taxon>Bacteroidia</taxon>
        <taxon>Bacteroidales</taxon>
        <taxon>Prevotellaceae</taxon>
        <taxon>Hoylesella</taxon>
    </lineage>
</organism>
<accession>L1NM10</accession>
<dbReference type="EMBL" id="AMEP01000004">
    <property type="protein sequence ID" value="EKY04366.1"/>
    <property type="molecule type" value="Genomic_DNA"/>
</dbReference>
<dbReference type="HOGENOM" id="CLU_2754553_0_0_10"/>